<dbReference type="GO" id="GO:0017183">
    <property type="term" value="P:protein histidyl modification to diphthamide"/>
    <property type="evidence" value="ECO:0007669"/>
    <property type="project" value="InterPro"/>
</dbReference>
<dbReference type="VEuPathDB" id="MicrosporidiaDB:A0H76_70"/>
<dbReference type="SUPFAM" id="SSF53790">
    <property type="entry name" value="Tetrapyrrole methylase"/>
    <property type="match status" value="1"/>
</dbReference>
<dbReference type="Gene3D" id="3.30.950.10">
    <property type="entry name" value="Methyltransferase, Cobalt-precorrin-4 Transmethylase, Domain 2"/>
    <property type="match status" value="1"/>
</dbReference>
<comment type="caution">
    <text evidence="1">The sequence shown here is derived from an EMBL/GenBank/DDBJ whole genome shotgun (WGS) entry which is preliminary data.</text>
</comment>
<dbReference type="NCBIfam" id="TIGR00522">
    <property type="entry name" value="dph5"/>
    <property type="match status" value="1"/>
</dbReference>
<sequence>MIRCKNENINTKVIHNVSILNCYGCYELYSYNFGKIISIPYFTDSWKPISFFDNIINNYNNNLHTLCLLDIKTDENRFMSINEAIKEIEYAESVKKSNIFSLNTKLIAICRFSTDDEYVVYDTAENLLSRDFGKPLHSLIFPAKLSIIEKEMLEDLFKL</sequence>
<organism evidence="1 2">
    <name type="scientific">Hepatospora eriocheir</name>
    <dbReference type="NCBI Taxonomy" id="1081669"/>
    <lineage>
        <taxon>Eukaryota</taxon>
        <taxon>Fungi</taxon>
        <taxon>Fungi incertae sedis</taxon>
        <taxon>Microsporidia</taxon>
        <taxon>Hepatosporidae</taxon>
        <taxon>Hepatospora</taxon>
    </lineage>
</organism>
<dbReference type="GO" id="GO:0008168">
    <property type="term" value="F:methyltransferase activity"/>
    <property type="evidence" value="ECO:0007669"/>
    <property type="project" value="InterPro"/>
</dbReference>
<proteinExistence type="predicted"/>
<dbReference type="AlphaFoldDB" id="A0A1X0QET2"/>
<dbReference type="InterPro" id="IPR035996">
    <property type="entry name" value="4pyrrol_Methylase_sf"/>
</dbReference>
<evidence type="ECO:0000313" key="1">
    <source>
        <dbReference type="EMBL" id="ORD98233.1"/>
    </source>
</evidence>
<reference evidence="1 2" key="1">
    <citation type="journal article" date="2017" name="Environ. Microbiol.">
        <title>Decay of the glycolytic pathway and adaptation to intranuclear parasitism within Enterocytozoonidae microsporidia.</title>
        <authorList>
            <person name="Wiredu Boakye D."/>
            <person name="Jaroenlak P."/>
            <person name="Prachumwat A."/>
            <person name="Williams T.A."/>
            <person name="Bateman K.S."/>
            <person name="Itsathitphaisarn O."/>
            <person name="Sritunyalucksana K."/>
            <person name="Paszkiewicz K.H."/>
            <person name="Moore K.A."/>
            <person name="Stentiford G.D."/>
            <person name="Williams B.A."/>
        </authorList>
    </citation>
    <scope>NUCLEOTIDE SEQUENCE [LARGE SCALE GENOMIC DNA]</scope>
    <source>
        <strain evidence="2">canceri</strain>
    </source>
</reference>
<dbReference type="InterPro" id="IPR014776">
    <property type="entry name" value="4pyrrole_Mease_sub2"/>
</dbReference>
<accession>A0A1X0QET2</accession>
<dbReference type="Proteomes" id="UP000192501">
    <property type="component" value="Unassembled WGS sequence"/>
</dbReference>
<name>A0A1X0QET2_9MICR</name>
<evidence type="ECO:0000313" key="2">
    <source>
        <dbReference type="Proteomes" id="UP000192501"/>
    </source>
</evidence>
<dbReference type="EMBL" id="LTAI01000893">
    <property type="protein sequence ID" value="ORD98233.1"/>
    <property type="molecule type" value="Genomic_DNA"/>
</dbReference>
<dbReference type="PANTHER" id="PTHR10882:SF0">
    <property type="entry name" value="DIPHTHINE METHYL ESTER SYNTHASE"/>
    <property type="match status" value="1"/>
</dbReference>
<protein>
    <submittedName>
        <fullName evidence="1">DPH5</fullName>
    </submittedName>
</protein>
<dbReference type="PANTHER" id="PTHR10882">
    <property type="entry name" value="DIPHTHINE SYNTHASE"/>
    <property type="match status" value="1"/>
</dbReference>
<dbReference type="InterPro" id="IPR004551">
    <property type="entry name" value="Dphthn_synthase"/>
</dbReference>
<gene>
    <name evidence="1" type="primary">DPH5</name>
    <name evidence="1" type="ORF">A0H76_70</name>
</gene>